<dbReference type="InterPro" id="IPR029063">
    <property type="entry name" value="SAM-dependent_MTases_sf"/>
</dbReference>
<dbReference type="PANTHER" id="PTHR43861">
    <property type="entry name" value="TRANS-ACONITATE 2-METHYLTRANSFERASE-RELATED"/>
    <property type="match status" value="1"/>
</dbReference>
<reference evidence="3 6" key="2">
    <citation type="submission" date="2016-10" db="EMBL/GenBank/DDBJ databases">
        <title>Hydorgenophaga sp. LPB0072 isolated from gastropod.</title>
        <authorList>
            <person name="Kim E."/>
            <person name="Yi H."/>
        </authorList>
    </citation>
    <scope>NUCLEOTIDE SEQUENCE [LARGE SCALE GENOMIC DNA]</scope>
    <source>
        <strain evidence="3 6">LPB0072</strain>
    </source>
</reference>
<organism evidence="3 6">
    <name type="scientific">Hydrogenophaga crassostreae</name>
    <dbReference type="NCBI Taxonomy" id="1763535"/>
    <lineage>
        <taxon>Bacteria</taxon>
        <taxon>Pseudomonadati</taxon>
        <taxon>Pseudomonadota</taxon>
        <taxon>Betaproteobacteria</taxon>
        <taxon>Burkholderiales</taxon>
        <taxon>Comamonadaceae</taxon>
        <taxon>Hydrogenophaga</taxon>
    </lineage>
</organism>
<dbReference type="RefSeq" id="WP_066088949.1">
    <property type="nucleotide sequence ID" value="NZ_CP017476.1"/>
</dbReference>
<evidence type="ECO:0000313" key="4">
    <source>
        <dbReference type="EMBL" id="OAD42293.1"/>
    </source>
</evidence>
<dbReference type="EMBL" id="CP017476">
    <property type="protein sequence ID" value="AOW11859.1"/>
    <property type="molecule type" value="Genomic_DNA"/>
</dbReference>
<name>A0A167I750_9BURK</name>
<dbReference type="PANTHER" id="PTHR43861:SF3">
    <property type="entry name" value="PUTATIVE (AFU_ORTHOLOGUE AFUA_2G14390)-RELATED"/>
    <property type="match status" value="1"/>
</dbReference>
<dbReference type="KEGG" id="hyl:LPB072_02240"/>
<dbReference type="EMBL" id="LVWD01000009">
    <property type="protein sequence ID" value="OAD42293.1"/>
    <property type="molecule type" value="Genomic_DNA"/>
</dbReference>
<evidence type="ECO:0000313" key="6">
    <source>
        <dbReference type="Proteomes" id="UP000185680"/>
    </source>
</evidence>
<dbReference type="Proteomes" id="UP000185680">
    <property type="component" value="Chromosome"/>
</dbReference>
<dbReference type="OrthoDB" id="9786503at2"/>
<feature type="domain" description="Methyltransferase" evidence="2">
    <location>
        <begin position="37"/>
        <end position="129"/>
    </location>
</feature>
<dbReference type="CDD" id="cd02440">
    <property type="entry name" value="AdoMet_MTases"/>
    <property type="match status" value="1"/>
</dbReference>
<protein>
    <recommendedName>
        <fullName evidence="2">Methyltransferase domain-containing protein</fullName>
    </recommendedName>
</protein>
<evidence type="ECO:0000313" key="3">
    <source>
        <dbReference type="EMBL" id="AOW11859.1"/>
    </source>
</evidence>
<dbReference type="GO" id="GO:0016740">
    <property type="term" value="F:transferase activity"/>
    <property type="evidence" value="ECO:0007669"/>
    <property type="project" value="UniProtKB-KW"/>
</dbReference>
<gene>
    <name evidence="3" type="ORF">LPB072_02240</name>
    <name evidence="4" type="ORF">LPB72_08710</name>
</gene>
<accession>A0A167I750</accession>
<dbReference type="Pfam" id="PF13649">
    <property type="entry name" value="Methyltransf_25"/>
    <property type="match status" value="1"/>
</dbReference>
<keyword evidence="5" id="KW-1185">Reference proteome</keyword>
<dbReference type="SUPFAM" id="SSF53335">
    <property type="entry name" value="S-adenosyl-L-methionine-dependent methyltransferases"/>
    <property type="match status" value="1"/>
</dbReference>
<dbReference type="STRING" id="1763535.LPB072_02240"/>
<sequence>MSHFWDQNFSVPGYKYGTAPNTFLAGQAHRIAAAGKVLVPGDGEGRNSVWLAQQGCQVTAMDASEVGLQKALTLAAERGVAVQTVWGDLAEWAPAPGQFDAVVLIYVHLPEPIRLGAHRRLAAALRPGGWLLLECFHPGQLARSSGGPKDESMLYTPAMLDADFAGLLEPEMAWDGETLLSEGPGHQGLAHVTRWIGRMPR</sequence>
<proteinExistence type="predicted"/>
<dbReference type="Gene3D" id="3.40.50.150">
    <property type="entry name" value="Vaccinia Virus protein VP39"/>
    <property type="match status" value="1"/>
</dbReference>
<reference evidence="4 5" key="1">
    <citation type="submission" date="2016-02" db="EMBL/GenBank/DDBJ databases">
        <title>Draft genome sequence of Hydrogenophaga sp. LPB0072.</title>
        <authorList>
            <person name="Shin S.-K."/>
            <person name="Yi H."/>
        </authorList>
    </citation>
    <scope>NUCLEOTIDE SEQUENCE [LARGE SCALE GENOMIC DNA]</scope>
    <source>
        <strain evidence="4 5">LPB0072</strain>
    </source>
</reference>
<keyword evidence="1" id="KW-0808">Transferase</keyword>
<evidence type="ECO:0000259" key="2">
    <source>
        <dbReference type="Pfam" id="PF13649"/>
    </source>
</evidence>
<dbReference type="Proteomes" id="UP000185657">
    <property type="component" value="Unassembled WGS sequence"/>
</dbReference>
<dbReference type="AlphaFoldDB" id="A0A167I750"/>
<evidence type="ECO:0000313" key="5">
    <source>
        <dbReference type="Proteomes" id="UP000185657"/>
    </source>
</evidence>
<dbReference type="InterPro" id="IPR041698">
    <property type="entry name" value="Methyltransf_25"/>
</dbReference>
<evidence type="ECO:0000256" key="1">
    <source>
        <dbReference type="ARBA" id="ARBA00022679"/>
    </source>
</evidence>